<organism evidence="5 6">
    <name type="scientific">Mycolicibacterium agri</name>
    <name type="common">Mycobacterium agri</name>
    <dbReference type="NCBI Taxonomy" id="36811"/>
    <lineage>
        <taxon>Bacteria</taxon>
        <taxon>Bacillati</taxon>
        <taxon>Actinomycetota</taxon>
        <taxon>Actinomycetes</taxon>
        <taxon>Mycobacteriales</taxon>
        <taxon>Mycobacteriaceae</taxon>
        <taxon>Mycolicibacterium</taxon>
    </lineage>
</organism>
<keyword evidence="3" id="KW-0804">Transcription</keyword>
<dbReference type="GO" id="GO:0043565">
    <property type="term" value="F:sequence-specific DNA binding"/>
    <property type="evidence" value="ECO:0007669"/>
    <property type="project" value="InterPro"/>
</dbReference>
<dbReference type="OrthoDB" id="5464689at2"/>
<dbReference type="SUPFAM" id="SSF46689">
    <property type="entry name" value="Homeodomain-like"/>
    <property type="match status" value="1"/>
</dbReference>
<dbReference type="InterPro" id="IPR050204">
    <property type="entry name" value="AraC_XylS_family_regulators"/>
</dbReference>
<evidence type="ECO:0000256" key="3">
    <source>
        <dbReference type="ARBA" id="ARBA00023163"/>
    </source>
</evidence>
<keyword evidence="6" id="KW-1185">Reference proteome</keyword>
<keyword evidence="2 5" id="KW-0238">DNA-binding</keyword>
<dbReference type="AlphaFoldDB" id="A0A2A7N3F6"/>
<dbReference type="PROSITE" id="PS01124">
    <property type="entry name" value="HTH_ARAC_FAMILY_2"/>
    <property type="match status" value="1"/>
</dbReference>
<name>A0A2A7N3F6_MYCAG</name>
<dbReference type="InterPro" id="IPR018060">
    <property type="entry name" value="HTH_AraC"/>
</dbReference>
<evidence type="ECO:0000256" key="2">
    <source>
        <dbReference type="ARBA" id="ARBA00023125"/>
    </source>
</evidence>
<dbReference type="Pfam" id="PF12833">
    <property type="entry name" value="HTH_18"/>
    <property type="match status" value="1"/>
</dbReference>
<dbReference type="GO" id="GO:0003700">
    <property type="term" value="F:DNA-binding transcription factor activity"/>
    <property type="evidence" value="ECO:0007669"/>
    <property type="project" value="InterPro"/>
</dbReference>
<keyword evidence="1" id="KW-0805">Transcription regulation</keyword>
<dbReference type="InterPro" id="IPR009057">
    <property type="entry name" value="Homeodomain-like_sf"/>
</dbReference>
<evidence type="ECO:0000259" key="4">
    <source>
        <dbReference type="PROSITE" id="PS01124"/>
    </source>
</evidence>
<evidence type="ECO:0000313" key="6">
    <source>
        <dbReference type="Proteomes" id="UP000220914"/>
    </source>
</evidence>
<dbReference type="Gene3D" id="1.10.10.60">
    <property type="entry name" value="Homeodomain-like"/>
    <property type="match status" value="1"/>
</dbReference>
<comment type="caution">
    <text evidence="5">The sequence shown here is derived from an EMBL/GenBank/DDBJ whole genome shotgun (WGS) entry which is preliminary data.</text>
</comment>
<accession>A0A2A7N3F6</accession>
<evidence type="ECO:0000313" key="5">
    <source>
        <dbReference type="EMBL" id="PEG38426.1"/>
    </source>
</evidence>
<reference evidence="5 6" key="1">
    <citation type="submission" date="2017-10" db="EMBL/GenBank/DDBJ databases">
        <title>The new phylogeny of genus Mycobacterium.</title>
        <authorList>
            <person name="Tortoli E."/>
            <person name="Trovato A."/>
            <person name="Cirillo D.M."/>
        </authorList>
    </citation>
    <scope>NUCLEOTIDE SEQUENCE [LARGE SCALE GENOMIC DNA]</scope>
    <source>
        <strain evidence="5 6">CCUG37673</strain>
    </source>
</reference>
<dbReference type="Proteomes" id="UP000220914">
    <property type="component" value="Unassembled WGS sequence"/>
</dbReference>
<proteinExistence type="predicted"/>
<dbReference type="PANTHER" id="PTHR46796">
    <property type="entry name" value="HTH-TYPE TRANSCRIPTIONAL ACTIVATOR RHAS-RELATED"/>
    <property type="match status" value="1"/>
</dbReference>
<sequence>MRGSTPGRPPMCVPPDHQAGECVSGSFIVDSRDIGEAEALLTKTYTRVKLSNTSRSACTRTRVWRTPATSLNVDDIEYSYDVTFEADPSDNILLCRMLKGVFEARQPGREPVPFGRGECAAMGAVVNTPFGGFIRNGYFTLISVPRSLLSEVAGASGKGDEPVRLTSSTPVSTAAGRHLVDVIDHVRHSVVNSPAAHEPILAGAVARYLAASMLTTFPNTATSEPTTRDRNDSCNAELLRRAVTYIHDHAHTDISPADIAAAAGVTPLALLNLFRKHRDCTPMEYVRKVRLDHAHNDLADCDPATTTVSDIAHRWGFHQMEAFRLPIRAGLRRRTRATRLKTAPSSEPAYRIASSTPEQVVGDAAGARHHLVLEPVLQFLRRLP</sequence>
<dbReference type="SMART" id="SM00342">
    <property type="entry name" value="HTH_ARAC"/>
    <property type="match status" value="1"/>
</dbReference>
<evidence type="ECO:0000256" key="1">
    <source>
        <dbReference type="ARBA" id="ARBA00023015"/>
    </source>
</evidence>
<dbReference type="PANTHER" id="PTHR46796:SF6">
    <property type="entry name" value="ARAC SUBFAMILY"/>
    <property type="match status" value="1"/>
</dbReference>
<feature type="domain" description="HTH araC/xylS-type" evidence="4">
    <location>
        <begin position="240"/>
        <end position="323"/>
    </location>
</feature>
<dbReference type="EMBL" id="PDCP01000020">
    <property type="protein sequence ID" value="PEG38426.1"/>
    <property type="molecule type" value="Genomic_DNA"/>
</dbReference>
<gene>
    <name evidence="5" type="ORF">CQY20_13410</name>
</gene>
<protein>
    <submittedName>
        <fullName evidence="5">DNA-binding protein</fullName>
    </submittedName>
</protein>